<proteinExistence type="inferred from homology"/>
<dbReference type="GO" id="GO:0003723">
    <property type="term" value="F:RNA binding"/>
    <property type="evidence" value="ECO:0007669"/>
    <property type="project" value="InterPro"/>
</dbReference>
<dbReference type="InterPro" id="IPR050188">
    <property type="entry name" value="RluA_PseudoU_synthase"/>
</dbReference>
<feature type="domain" description="Pseudouridine synthase RsuA/RluA-like" evidence="5">
    <location>
        <begin position="12"/>
        <end position="180"/>
    </location>
</feature>
<comment type="catalytic activity">
    <reaction evidence="1">
        <text>a uridine in RNA = a pseudouridine in RNA</text>
        <dbReference type="Rhea" id="RHEA:48348"/>
        <dbReference type="Rhea" id="RHEA-COMP:12068"/>
        <dbReference type="Rhea" id="RHEA-COMP:12069"/>
        <dbReference type="ChEBI" id="CHEBI:65314"/>
        <dbReference type="ChEBI" id="CHEBI:65315"/>
    </reaction>
</comment>
<evidence type="ECO:0000259" key="5">
    <source>
        <dbReference type="Pfam" id="PF00849"/>
    </source>
</evidence>
<evidence type="ECO:0000256" key="4">
    <source>
        <dbReference type="ARBA" id="ARBA00033164"/>
    </source>
</evidence>
<evidence type="ECO:0000256" key="2">
    <source>
        <dbReference type="ARBA" id="ARBA00010876"/>
    </source>
</evidence>
<dbReference type="PANTHER" id="PTHR21600">
    <property type="entry name" value="MITOCHONDRIAL RNA PSEUDOURIDINE SYNTHASE"/>
    <property type="match status" value="1"/>
</dbReference>
<dbReference type="GO" id="GO:0009982">
    <property type="term" value="F:pseudouridine synthase activity"/>
    <property type="evidence" value="ECO:0007669"/>
    <property type="project" value="InterPro"/>
</dbReference>
<dbReference type="CDD" id="cd02869">
    <property type="entry name" value="PseudoU_synth_RluA_like"/>
    <property type="match status" value="1"/>
</dbReference>
<dbReference type="SUPFAM" id="SSF55120">
    <property type="entry name" value="Pseudouridine synthase"/>
    <property type="match status" value="1"/>
</dbReference>
<dbReference type="InterPro" id="IPR020103">
    <property type="entry name" value="PsdUridine_synth_cat_dom_sf"/>
</dbReference>
<dbReference type="GO" id="GO:0000455">
    <property type="term" value="P:enzyme-directed rRNA pseudouridine synthesis"/>
    <property type="evidence" value="ECO:0007669"/>
    <property type="project" value="TreeGrafter"/>
</dbReference>
<dbReference type="InterPro" id="IPR006145">
    <property type="entry name" value="PsdUridine_synth_RsuA/RluA"/>
</dbReference>
<name>A0A1I6IE88_9FIRM</name>
<dbReference type="Pfam" id="PF00849">
    <property type="entry name" value="PseudoU_synth_2"/>
    <property type="match status" value="1"/>
</dbReference>
<organism evidence="6 7">
    <name type="scientific">[Clostridium] aminophilum</name>
    <dbReference type="NCBI Taxonomy" id="1526"/>
    <lineage>
        <taxon>Bacteria</taxon>
        <taxon>Bacillati</taxon>
        <taxon>Bacillota</taxon>
        <taxon>Clostridia</taxon>
        <taxon>Lachnospirales</taxon>
        <taxon>Lachnospiraceae</taxon>
    </lineage>
</organism>
<dbReference type="EMBL" id="FOZC01000001">
    <property type="protein sequence ID" value="SFR64954.1"/>
    <property type="molecule type" value="Genomic_DNA"/>
</dbReference>
<evidence type="ECO:0000313" key="6">
    <source>
        <dbReference type="EMBL" id="SFR64954.1"/>
    </source>
</evidence>
<dbReference type="PANTHER" id="PTHR21600:SF87">
    <property type="entry name" value="RNA PSEUDOURIDYLATE SYNTHASE DOMAIN-CONTAINING PROTEIN 1"/>
    <property type="match status" value="1"/>
</dbReference>
<dbReference type="Gene3D" id="3.30.2350.10">
    <property type="entry name" value="Pseudouridine synthase"/>
    <property type="match status" value="1"/>
</dbReference>
<evidence type="ECO:0000256" key="1">
    <source>
        <dbReference type="ARBA" id="ARBA00000073"/>
    </source>
</evidence>
<gene>
    <name evidence="6" type="ORF">SAMN02910262_00286</name>
</gene>
<evidence type="ECO:0000256" key="3">
    <source>
        <dbReference type="ARBA" id="ARBA00031870"/>
    </source>
</evidence>
<comment type="similarity">
    <text evidence="2">Belongs to the pseudouridine synthase RluA family.</text>
</comment>
<dbReference type="RefSeq" id="WP_031471258.1">
    <property type="nucleotide sequence ID" value="NZ_FOZC01000001.1"/>
</dbReference>
<dbReference type="AlphaFoldDB" id="A0A1I6IE88"/>
<dbReference type="Proteomes" id="UP000214760">
    <property type="component" value="Unassembled WGS sequence"/>
</dbReference>
<accession>A0A1I6IE88</accession>
<evidence type="ECO:0000313" key="7">
    <source>
        <dbReference type="Proteomes" id="UP000214760"/>
    </source>
</evidence>
<protein>
    <recommendedName>
        <fullName evidence="3">RNA pseudouridylate synthase</fullName>
    </recommendedName>
    <alternativeName>
        <fullName evidence="4">RNA-uridine isomerase</fullName>
    </alternativeName>
</protein>
<sequence length="239" mass="26890">MIKLKIFYEDEDIIVVQKPAGVESQEARGFAQDMVSLIRNHRMLSTQLSTTPSTRRTPPYVGVIHRLDRQVSGVMVYAKTKKAAAVLSAAVQKGEVRKIYHAVVCGKPVDNHGQWVDYLLKNGKNNTTSVVDKSVEEAKKAVLNYKVLGSAVEESGRELTLLEIELLTGRHHQIRVQCASRNLPLWGDVKYNPAFQDKRGVNPALCSVQLSFRHPVTGEQMTFSMKPEAEVFRLFREKD</sequence>
<reference evidence="6 7" key="1">
    <citation type="submission" date="2016-10" db="EMBL/GenBank/DDBJ databases">
        <authorList>
            <person name="de Groot N.N."/>
        </authorList>
    </citation>
    <scope>NUCLEOTIDE SEQUENCE [LARGE SCALE GENOMIC DNA]</scope>
    <source>
        <strain evidence="6 7">F</strain>
    </source>
</reference>
<dbReference type="GO" id="GO:0140098">
    <property type="term" value="F:catalytic activity, acting on RNA"/>
    <property type="evidence" value="ECO:0007669"/>
    <property type="project" value="UniProtKB-ARBA"/>
</dbReference>